<dbReference type="GO" id="GO:0005737">
    <property type="term" value="C:cytoplasm"/>
    <property type="evidence" value="ECO:0007669"/>
    <property type="project" value="UniProtKB-SubCell"/>
</dbReference>
<evidence type="ECO:0000313" key="4">
    <source>
        <dbReference type="EMBL" id="OXU28401.1"/>
    </source>
</evidence>
<dbReference type="InterPro" id="IPR039759">
    <property type="entry name" value="eIF2D_SUI1"/>
</dbReference>
<dbReference type="InterPro" id="IPR041366">
    <property type="entry name" value="Pre-PUA"/>
</dbReference>
<dbReference type="GO" id="GO:0003743">
    <property type="term" value="F:translation initiation factor activity"/>
    <property type="evidence" value="ECO:0007669"/>
    <property type="project" value="InterPro"/>
</dbReference>
<evidence type="ECO:0000313" key="5">
    <source>
        <dbReference type="Proteomes" id="UP000215335"/>
    </source>
</evidence>
<organism evidence="4 5">
    <name type="scientific">Trichomalopsis sarcophagae</name>
    <dbReference type="NCBI Taxonomy" id="543379"/>
    <lineage>
        <taxon>Eukaryota</taxon>
        <taxon>Metazoa</taxon>
        <taxon>Ecdysozoa</taxon>
        <taxon>Arthropoda</taxon>
        <taxon>Hexapoda</taxon>
        <taxon>Insecta</taxon>
        <taxon>Pterygota</taxon>
        <taxon>Neoptera</taxon>
        <taxon>Endopterygota</taxon>
        <taxon>Hymenoptera</taxon>
        <taxon>Apocrita</taxon>
        <taxon>Proctotrupomorpha</taxon>
        <taxon>Chalcidoidea</taxon>
        <taxon>Pteromalidae</taxon>
        <taxon>Pteromalinae</taxon>
        <taxon>Trichomalopsis</taxon>
    </lineage>
</organism>
<keyword evidence="5" id="KW-1185">Reference proteome</keyword>
<keyword evidence="1" id="KW-0963">Cytoplasm</keyword>
<protein>
    <recommendedName>
        <fullName evidence="3">SUI1 domain-containing protein</fullName>
    </recommendedName>
</protein>
<dbReference type="Pfam" id="PF01253">
    <property type="entry name" value="SUI1"/>
    <property type="match status" value="1"/>
</dbReference>
<dbReference type="InterPro" id="IPR015947">
    <property type="entry name" value="PUA-like_sf"/>
</dbReference>
<sequence>MFIKAFKVKSNNQLKGTERKKLCDEVAQAFPSLKPEEIQNLLPKKEVVSVLKIITHDGQTGKVYCTAKVPLFFQMYSSPRLFPTIFTLWHHPDLLYTFVTPPPVVSKLANGAHLMLPGVITAESPPNYHSYGKLQKGTPVAVVTDDNKAPVAVGITALSSQDMYMAAGFGKCVEILHVMGDTLYNMDKPPVRPKLGPPVFEKYQPKTLSPEENQNNEPQTTDNEIQEISANIDNVNVTGEKDNENENEDVKDDTESVPLEGSSDDIKEEVVDPVQEMDKLLEYCFLKACKISLKKGDLPMITSTFFKNHVIGVCPPGKTVDVKKSSYKKLSVFLASLKEKGLVDTSVLKGVESLLAVKYDHPLLKNLVINEEAVAVEKAVSNAPVIDECFRVTAAVVPILSTFGYKQGDVLKRTEIRRCFTEYVKSNNLQSGKIVQINYQIASILRTKESQIVLTMEDAINKFIGKMTHTHEITIAGNKILRSGKLEPIDITVATRSGNKKVTLINNLETFGIKLEEFSKECQGVGASTTITDVPGKKTPSVLVQGNQVIYVYKLLTEKYRIHKNYIRGLEFAPKK</sequence>
<dbReference type="PANTHER" id="PTHR12217">
    <property type="entry name" value="EUKARYOTIC TRANSLATION INITIATION FACTOR 2D"/>
    <property type="match status" value="1"/>
</dbReference>
<dbReference type="InterPro" id="IPR004521">
    <property type="entry name" value="Uncharacterised_CHP00451"/>
</dbReference>
<feature type="region of interest" description="Disordered" evidence="2">
    <location>
        <begin position="187"/>
        <end position="264"/>
    </location>
</feature>
<dbReference type="Pfam" id="PF17832">
    <property type="entry name" value="Pre-PUA"/>
    <property type="match status" value="1"/>
</dbReference>
<proteinExistence type="predicted"/>
<comment type="caution">
    <text evidence="4">The sequence shown here is derived from an EMBL/GenBank/DDBJ whole genome shotgun (WGS) entry which is preliminary data.</text>
</comment>
<evidence type="ECO:0000259" key="3">
    <source>
        <dbReference type="PROSITE" id="PS50296"/>
    </source>
</evidence>
<dbReference type="InterPro" id="IPR057429">
    <property type="entry name" value="WH_eIF2D"/>
</dbReference>
<dbReference type="Pfam" id="PF25304">
    <property type="entry name" value="WHD_eIF2D"/>
    <property type="match status" value="1"/>
</dbReference>
<dbReference type="CDD" id="cd11608">
    <property type="entry name" value="eIF2D_C"/>
    <property type="match status" value="1"/>
</dbReference>
<evidence type="ECO:0000256" key="2">
    <source>
        <dbReference type="SAM" id="MobiDB-lite"/>
    </source>
</evidence>
<dbReference type="InterPro" id="IPR001950">
    <property type="entry name" value="SUI1"/>
</dbReference>
<dbReference type="OrthoDB" id="199771at2759"/>
<dbReference type="InterPro" id="IPR048247">
    <property type="entry name" value="eIF2D_N"/>
</dbReference>
<accession>A0A232FC55</accession>
<dbReference type="Gene3D" id="3.30.780.10">
    <property type="entry name" value="SUI1-like domain"/>
    <property type="match status" value="1"/>
</dbReference>
<dbReference type="SUPFAM" id="SSF55159">
    <property type="entry name" value="eIF1-like"/>
    <property type="match status" value="1"/>
</dbReference>
<dbReference type="InterPro" id="IPR048248">
    <property type="entry name" value="PUA_eIF2d-like"/>
</dbReference>
<dbReference type="Pfam" id="PF26292">
    <property type="entry name" value="PUA_elF2D"/>
    <property type="match status" value="1"/>
</dbReference>
<dbReference type="GO" id="GO:0001731">
    <property type="term" value="P:formation of translation preinitiation complex"/>
    <property type="evidence" value="ECO:0007669"/>
    <property type="project" value="InterPro"/>
</dbReference>
<dbReference type="InterPro" id="IPR039757">
    <property type="entry name" value="EIF2D"/>
</dbReference>
<dbReference type="InterPro" id="IPR036885">
    <property type="entry name" value="SWIB_MDM2_dom_sf"/>
</dbReference>
<dbReference type="SUPFAM" id="SSF47592">
    <property type="entry name" value="SWIB/MDM2 domain"/>
    <property type="match status" value="1"/>
</dbReference>
<dbReference type="Pfam" id="PF26291">
    <property type="entry name" value="SWIB_eIF2D"/>
    <property type="match status" value="1"/>
</dbReference>
<feature type="compositionally biased region" description="Polar residues" evidence="2">
    <location>
        <begin position="206"/>
        <end position="237"/>
    </location>
</feature>
<dbReference type="InterPro" id="IPR036877">
    <property type="entry name" value="SUI1_dom_sf"/>
</dbReference>
<dbReference type="GO" id="GO:0003723">
    <property type="term" value="F:RNA binding"/>
    <property type="evidence" value="ECO:0007669"/>
    <property type="project" value="InterPro"/>
</dbReference>
<reference evidence="4 5" key="1">
    <citation type="journal article" date="2017" name="Curr. Biol.">
        <title>The Evolution of Venom by Co-option of Single-Copy Genes.</title>
        <authorList>
            <person name="Martinson E.O."/>
            <person name="Mrinalini"/>
            <person name="Kelkar Y.D."/>
            <person name="Chang C.H."/>
            <person name="Werren J.H."/>
        </authorList>
    </citation>
    <scope>NUCLEOTIDE SEQUENCE [LARGE SCALE GENOMIC DNA]</scope>
    <source>
        <strain evidence="4 5">Alberta</strain>
        <tissue evidence="4">Whole body</tissue>
    </source>
</reference>
<dbReference type="CDD" id="cd21156">
    <property type="entry name" value="PUA_eIF2d-like"/>
    <property type="match status" value="1"/>
</dbReference>
<evidence type="ECO:0000256" key="1">
    <source>
        <dbReference type="ARBA" id="ARBA00022490"/>
    </source>
</evidence>
<feature type="domain" description="SUI1" evidence="3">
    <location>
        <begin position="489"/>
        <end position="560"/>
    </location>
</feature>
<dbReference type="Gene3D" id="3.10.400.20">
    <property type="match status" value="1"/>
</dbReference>
<name>A0A232FC55_9HYME</name>
<dbReference type="STRING" id="543379.A0A232FC55"/>
<dbReference type="NCBIfam" id="TIGR00451">
    <property type="entry name" value="unchar_dom_2"/>
    <property type="match status" value="1"/>
</dbReference>
<dbReference type="EMBL" id="NNAY01000436">
    <property type="protein sequence ID" value="OXU28401.1"/>
    <property type="molecule type" value="Genomic_DNA"/>
</dbReference>
<dbReference type="InterPro" id="IPR058886">
    <property type="entry name" value="SWIB_eIF2D"/>
</dbReference>
<dbReference type="SUPFAM" id="SSF88697">
    <property type="entry name" value="PUA domain-like"/>
    <property type="match status" value="1"/>
</dbReference>
<dbReference type="PROSITE" id="PS50890">
    <property type="entry name" value="PUA"/>
    <property type="match status" value="1"/>
</dbReference>
<dbReference type="PANTHER" id="PTHR12217:SF4">
    <property type="entry name" value="EUKARYOTIC TRANSLATION INITIATION FACTOR 2D"/>
    <property type="match status" value="1"/>
</dbReference>
<gene>
    <name evidence="4" type="ORF">TSAR_003142</name>
</gene>
<dbReference type="PROSITE" id="PS50296">
    <property type="entry name" value="SUI1"/>
    <property type="match status" value="1"/>
</dbReference>
<dbReference type="AlphaFoldDB" id="A0A232FC55"/>
<dbReference type="CDD" id="cd11610">
    <property type="entry name" value="eIF2D_N"/>
    <property type="match status" value="1"/>
</dbReference>
<dbReference type="Proteomes" id="UP000215335">
    <property type="component" value="Unassembled WGS sequence"/>
</dbReference>